<evidence type="ECO:0000313" key="1">
    <source>
        <dbReference type="EMBL" id="KAF9134246.1"/>
    </source>
</evidence>
<evidence type="ECO:0008006" key="3">
    <source>
        <dbReference type="Google" id="ProtNLM"/>
    </source>
</evidence>
<gene>
    <name evidence="1" type="ORF">BG015_003439</name>
</gene>
<dbReference type="Proteomes" id="UP000748756">
    <property type="component" value="Unassembled WGS sequence"/>
</dbReference>
<accession>A0A9P5V4I8</accession>
<sequence length="455" mass="52516">MDADLIRAKTHLVEAINYSSTLTDDYYTIVYPRLHTLRLDTFFADEKEPTYLQTKPPKKVEFARHHPTVRKLICHHKDTLPREFWEVIEAHWTDFESLEMSGIVEVDAVDPFWRVCDRVQNLYLSDLSLPDSLPILSILSFQRLQDLRIKKYPWQKTIPHRTWPVQLLEQVRRSERLRRLAWDVDDIAFPARMVIDAFAEDCWPNLQQLSIGDATCSDHDLAGVLGALTSRRLTAFEYTNGKLGPLTFKCLQELYFGHLKDLNIGRCTGVTSTMVQEILMECSHLVDFDAPHILVRDIVKASKPWGCSKIQNLVVYIAKQPDDEAGWDGVVFEQISKLRRLQILDLQRDPHCSYLDEEPRPQEITDLATLDFRLGGGGNERGGGSDISCWSSLVQLRELSFDGDRQTLGMDELVWMTEHWRDLWCVCGGFKGIVGDEDCARRDRICLQSSLWIYD</sequence>
<dbReference type="OrthoDB" id="2354556at2759"/>
<keyword evidence="2" id="KW-1185">Reference proteome</keyword>
<dbReference type="EMBL" id="JAAAUQ010001759">
    <property type="protein sequence ID" value="KAF9134246.1"/>
    <property type="molecule type" value="Genomic_DNA"/>
</dbReference>
<comment type="caution">
    <text evidence="1">The sequence shown here is derived from an EMBL/GenBank/DDBJ whole genome shotgun (WGS) entry which is preliminary data.</text>
</comment>
<reference evidence="1" key="1">
    <citation type="journal article" date="2020" name="Fungal Divers.">
        <title>Resolving the Mortierellaceae phylogeny through synthesis of multi-gene phylogenetics and phylogenomics.</title>
        <authorList>
            <person name="Vandepol N."/>
            <person name="Liber J."/>
            <person name="Desiro A."/>
            <person name="Na H."/>
            <person name="Kennedy M."/>
            <person name="Barry K."/>
            <person name="Grigoriev I.V."/>
            <person name="Miller A.N."/>
            <person name="O'Donnell K."/>
            <person name="Stajich J.E."/>
            <person name="Bonito G."/>
        </authorList>
    </citation>
    <scope>NUCLEOTIDE SEQUENCE</scope>
    <source>
        <strain evidence="1">NRRL 6426</strain>
    </source>
</reference>
<dbReference type="Gene3D" id="3.80.10.10">
    <property type="entry name" value="Ribonuclease Inhibitor"/>
    <property type="match status" value="1"/>
</dbReference>
<dbReference type="InterPro" id="IPR032675">
    <property type="entry name" value="LRR_dom_sf"/>
</dbReference>
<dbReference type="SUPFAM" id="SSF52047">
    <property type="entry name" value="RNI-like"/>
    <property type="match status" value="1"/>
</dbReference>
<protein>
    <recommendedName>
        <fullName evidence="3">RNI-like protein</fullName>
    </recommendedName>
</protein>
<organism evidence="1 2">
    <name type="scientific">Linnemannia schmuckeri</name>
    <dbReference type="NCBI Taxonomy" id="64567"/>
    <lineage>
        <taxon>Eukaryota</taxon>
        <taxon>Fungi</taxon>
        <taxon>Fungi incertae sedis</taxon>
        <taxon>Mucoromycota</taxon>
        <taxon>Mortierellomycotina</taxon>
        <taxon>Mortierellomycetes</taxon>
        <taxon>Mortierellales</taxon>
        <taxon>Mortierellaceae</taxon>
        <taxon>Linnemannia</taxon>
    </lineage>
</organism>
<dbReference type="AlphaFoldDB" id="A0A9P5V4I8"/>
<name>A0A9P5V4I8_9FUNG</name>
<evidence type="ECO:0000313" key="2">
    <source>
        <dbReference type="Proteomes" id="UP000748756"/>
    </source>
</evidence>
<proteinExistence type="predicted"/>